<keyword evidence="2" id="KW-1185">Reference proteome</keyword>
<proteinExistence type="predicted"/>
<evidence type="ECO:0000313" key="2">
    <source>
        <dbReference type="Proteomes" id="UP000276776"/>
    </source>
</evidence>
<organism evidence="3">
    <name type="scientific">Thelazia callipaeda</name>
    <name type="common">Oriental eyeworm</name>
    <name type="synonym">Parasitic nematode</name>
    <dbReference type="NCBI Taxonomy" id="103827"/>
    <lineage>
        <taxon>Eukaryota</taxon>
        <taxon>Metazoa</taxon>
        <taxon>Ecdysozoa</taxon>
        <taxon>Nematoda</taxon>
        <taxon>Chromadorea</taxon>
        <taxon>Rhabditida</taxon>
        <taxon>Spirurina</taxon>
        <taxon>Spiruromorpha</taxon>
        <taxon>Thelazioidea</taxon>
        <taxon>Thelaziidae</taxon>
        <taxon>Thelazia</taxon>
    </lineage>
</organism>
<dbReference type="OrthoDB" id="5851897at2759"/>
<reference evidence="1 2" key="2">
    <citation type="submission" date="2018-11" db="EMBL/GenBank/DDBJ databases">
        <authorList>
            <consortium name="Pathogen Informatics"/>
        </authorList>
    </citation>
    <scope>NUCLEOTIDE SEQUENCE [LARGE SCALE GENOMIC DNA]</scope>
</reference>
<name>A0A0N5D0K1_THECL</name>
<dbReference type="EMBL" id="UYYF01004406">
    <property type="protein sequence ID" value="VDN03654.1"/>
    <property type="molecule type" value="Genomic_DNA"/>
</dbReference>
<protein>
    <submittedName>
        <fullName evidence="3">MMS19 nucleotide excision repair protein</fullName>
    </submittedName>
</protein>
<gene>
    <name evidence="1" type="ORF">TCLT_LOCUS6317</name>
</gene>
<dbReference type="STRING" id="103827.A0A0N5D0K1"/>
<evidence type="ECO:0000313" key="3">
    <source>
        <dbReference type="WBParaSite" id="TCLT_0000632801-mRNA-1"/>
    </source>
</evidence>
<accession>A0A0N5D0K1</accession>
<reference evidence="3" key="1">
    <citation type="submission" date="2017-02" db="UniProtKB">
        <authorList>
            <consortium name="WormBaseParasite"/>
        </authorList>
    </citation>
    <scope>IDENTIFICATION</scope>
</reference>
<dbReference type="Proteomes" id="UP000276776">
    <property type="component" value="Unassembled WGS sequence"/>
</dbReference>
<dbReference type="WBParaSite" id="TCLT_0000632801-mRNA-1">
    <property type="protein sequence ID" value="TCLT_0000632801-mRNA-1"/>
    <property type="gene ID" value="TCLT_0000632801"/>
</dbReference>
<dbReference type="AlphaFoldDB" id="A0A0N5D0K1"/>
<evidence type="ECO:0000313" key="1">
    <source>
        <dbReference type="EMBL" id="VDN03654.1"/>
    </source>
</evidence>
<sequence length="229" mass="26636">MGEQLSSFPSPFWILRVRLTSYELTISPDSKAAITKYILPVKREIKLERQLNRNRPIPLIHNEFSTSSCEIFTQSMQILHSVCTNFTIFSCMIYAIHFSEMATDFDKDNYDEESTAIPEKVIDYDTFLLYAQSEIQSEKELALLNLSKVFETLRGQSAQRQVDVLFALIENVFAKETGSRFVCMLVEQIPFLYVELMAMDYLLERMQKVFPFYLADALNHERNDVSLFS</sequence>